<keyword evidence="1" id="KW-1133">Transmembrane helix</keyword>
<evidence type="ECO:0000259" key="2">
    <source>
        <dbReference type="Pfam" id="PF05057"/>
    </source>
</evidence>
<evidence type="ECO:0000313" key="4">
    <source>
        <dbReference type="Proteomes" id="UP000321606"/>
    </source>
</evidence>
<dbReference type="Proteomes" id="UP000321606">
    <property type="component" value="Chromosome"/>
</dbReference>
<dbReference type="PANTHER" id="PTHR37946">
    <property type="entry name" value="SLL1969 PROTEIN"/>
    <property type="match status" value="1"/>
</dbReference>
<organism evidence="3 4">
    <name type="scientific">Pseudoleptotrichia goodfellowii</name>
    <dbReference type="NCBI Taxonomy" id="157692"/>
    <lineage>
        <taxon>Bacteria</taxon>
        <taxon>Fusobacteriati</taxon>
        <taxon>Fusobacteriota</taxon>
        <taxon>Fusobacteriia</taxon>
        <taxon>Fusobacteriales</taxon>
        <taxon>Leptotrichiaceae</taxon>
        <taxon>Pseudoleptotrichia</taxon>
    </lineage>
</organism>
<reference evidence="3 4" key="1">
    <citation type="submission" date="2019-07" db="EMBL/GenBank/DDBJ databases">
        <title>Complete Genome Sequence of Leptotrichia goodfellowii Strain JCM 16774.</title>
        <authorList>
            <person name="Watanabe S."/>
            <person name="Cui L."/>
        </authorList>
    </citation>
    <scope>NUCLEOTIDE SEQUENCE [LARGE SCALE GENOMIC DNA]</scope>
    <source>
        <strain evidence="3 4">JCM16774</strain>
    </source>
</reference>
<dbReference type="AlphaFoldDB" id="A0A510JFY8"/>
<evidence type="ECO:0000256" key="1">
    <source>
        <dbReference type="SAM" id="Phobius"/>
    </source>
</evidence>
<dbReference type="SUPFAM" id="SSF53474">
    <property type="entry name" value="alpha/beta-Hydrolases"/>
    <property type="match status" value="2"/>
</dbReference>
<name>A0A510JFY8_9FUSO</name>
<keyword evidence="1" id="KW-0812">Transmembrane</keyword>
<dbReference type="InterPro" id="IPR007751">
    <property type="entry name" value="DUF676_lipase-like"/>
</dbReference>
<dbReference type="Gene3D" id="3.40.50.1820">
    <property type="entry name" value="alpha/beta hydrolase"/>
    <property type="match status" value="1"/>
</dbReference>
<dbReference type="KEGG" id="lgo:JCM16774_1809"/>
<keyword evidence="1" id="KW-0472">Membrane</keyword>
<dbReference type="PANTHER" id="PTHR37946:SF1">
    <property type="entry name" value="SLL1969 PROTEIN"/>
    <property type="match status" value="1"/>
</dbReference>
<dbReference type="STRING" id="714315.GCA_000516535_01816"/>
<protein>
    <submittedName>
        <fullName evidence="3">Putative serine esterase</fullName>
    </submittedName>
</protein>
<feature type="domain" description="DUF676" evidence="2">
    <location>
        <begin position="46"/>
        <end position="142"/>
    </location>
</feature>
<evidence type="ECO:0000313" key="3">
    <source>
        <dbReference type="EMBL" id="BBM36863.1"/>
    </source>
</evidence>
<dbReference type="Pfam" id="PF05057">
    <property type="entry name" value="DUF676"/>
    <property type="match status" value="1"/>
</dbReference>
<proteinExistence type="predicted"/>
<gene>
    <name evidence="3" type="ORF">JCM16774_1809</name>
</gene>
<accession>A0A510JFY8</accession>
<sequence length="263" mass="30205">MKLKSKKIFVIMIILPIITFLSLKITKILLYHEYDVKKFGTFNNDVVITFHGIYGEYKDMEVIDKTLEKERYSGINIQYPTTEGTVEEISEKYIAPNVENILKTVEEDNKKRREQGLPEKKVHFVVHSMGTGILRYYLKTHKINNLGKVVFISPPSHGSQLSDNPISDILRDTLGEAVAQFKTAPNSFINSLGEPDYPCYVIIGNKSNNFLYSILIPGVDDGMVPFKTSRLENCKYKVMENDTHTSILEDKRTLDEIIEYLRN</sequence>
<feature type="transmembrane region" description="Helical" evidence="1">
    <location>
        <begin position="9"/>
        <end position="31"/>
    </location>
</feature>
<dbReference type="EMBL" id="AP019822">
    <property type="protein sequence ID" value="BBM36863.1"/>
    <property type="molecule type" value="Genomic_DNA"/>
</dbReference>
<dbReference type="InterPro" id="IPR029058">
    <property type="entry name" value="AB_hydrolase_fold"/>
</dbReference>